<dbReference type="InterPro" id="IPR001509">
    <property type="entry name" value="Epimerase_deHydtase"/>
</dbReference>
<dbReference type="RefSeq" id="WP_354551223.1">
    <property type="nucleotide sequence ID" value="NZ_JBEPSM010000001.1"/>
</dbReference>
<dbReference type="InterPro" id="IPR036291">
    <property type="entry name" value="NAD(P)-bd_dom_sf"/>
</dbReference>
<evidence type="ECO:0000313" key="4">
    <source>
        <dbReference type="Proteomes" id="UP001549321"/>
    </source>
</evidence>
<dbReference type="InterPro" id="IPR051783">
    <property type="entry name" value="NAD(P)-dependent_oxidoreduct"/>
</dbReference>
<dbReference type="PANTHER" id="PTHR48079">
    <property type="entry name" value="PROTEIN YEEZ"/>
    <property type="match status" value="1"/>
</dbReference>
<reference evidence="3 4" key="1">
    <citation type="submission" date="2024-06" db="EMBL/GenBank/DDBJ databases">
        <title>Sorghum-associated microbial communities from plants grown in Nebraska, USA.</title>
        <authorList>
            <person name="Schachtman D."/>
        </authorList>
    </citation>
    <scope>NUCLEOTIDE SEQUENCE [LARGE SCALE GENOMIC DNA]</scope>
    <source>
        <strain evidence="3 4">3207</strain>
    </source>
</reference>
<keyword evidence="1" id="KW-1133">Transmembrane helix</keyword>
<keyword evidence="1" id="KW-0472">Membrane</keyword>
<comment type="caution">
    <text evidence="3">The sequence shown here is derived from an EMBL/GenBank/DDBJ whole genome shotgun (WGS) entry which is preliminary data.</text>
</comment>
<name>A0ABV2R0A3_9HYPH</name>
<dbReference type="Gene3D" id="3.40.50.720">
    <property type="entry name" value="NAD(P)-binding Rossmann-like Domain"/>
    <property type="match status" value="1"/>
</dbReference>
<keyword evidence="4" id="KW-1185">Reference proteome</keyword>
<feature type="domain" description="NAD-dependent epimerase/dehydratase" evidence="2">
    <location>
        <begin position="7"/>
        <end position="226"/>
    </location>
</feature>
<dbReference type="Pfam" id="PF01370">
    <property type="entry name" value="Epimerase"/>
    <property type="match status" value="1"/>
</dbReference>
<protein>
    <submittedName>
        <fullName evidence="3">Nucleoside-diphosphate-sugar epimerase</fullName>
    </submittedName>
</protein>
<dbReference type="Proteomes" id="UP001549321">
    <property type="component" value="Unassembled WGS sequence"/>
</dbReference>
<organism evidence="3 4">
    <name type="scientific">Kaistia defluvii</name>
    <dbReference type="NCBI Taxonomy" id="410841"/>
    <lineage>
        <taxon>Bacteria</taxon>
        <taxon>Pseudomonadati</taxon>
        <taxon>Pseudomonadota</taxon>
        <taxon>Alphaproteobacteria</taxon>
        <taxon>Hyphomicrobiales</taxon>
        <taxon>Kaistiaceae</taxon>
        <taxon>Kaistia</taxon>
    </lineage>
</organism>
<keyword evidence="1" id="KW-0812">Transmembrane</keyword>
<evidence type="ECO:0000259" key="2">
    <source>
        <dbReference type="Pfam" id="PF01370"/>
    </source>
</evidence>
<gene>
    <name evidence="3" type="ORF">ABIE08_002399</name>
</gene>
<evidence type="ECO:0000256" key="1">
    <source>
        <dbReference type="SAM" id="Phobius"/>
    </source>
</evidence>
<dbReference type="PANTHER" id="PTHR48079:SF6">
    <property type="entry name" value="NAD(P)-BINDING DOMAIN-CONTAINING PROTEIN-RELATED"/>
    <property type="match status" value="1"/>
</dbReference>
<proteinExistence type="predicted"/>
<accession>A0ABV2R0A3</accession>
<feature type="transmembrane region" description="Helical" evidence="1">
    <location>
        <begin position="6"/>
        <end position="26"/>
    </location>
</feature>
<evidence type="ECO:0000313" key="3">
    <source>
        <dbReference type="EMBL" id="MET4634486.1"/>
    </source>
</evidence>
<dbReference type="SUPFAM" id="SSF51735">
    <property type="entry name" value="NAD(P)-binding Rossmann-fold domains"/>
    <property type="match status" value="1"/>
</dbReference>
<sequence>MTDSRIALVVGATGGVGGAVARVLLVRGWKVRGLNRDPAAASRKPGGEGIEWVRGDAMNAADVIAAAKGAEVIFHGANPPGYRNWKGLALPMLESTIAAAKAVGARIVFPGTVYNFGPDARPLVDETASQRPTTRKGKIRVAMEQRLRETAAAGTPVLIVRAGDFFGPHAGNNWFTAGIVKPGVPATTIRYPGKRDIGHAWAYLPDLAETMVQLIERADALGPFEVFHFRGHYFERGVEMSEGVAAVVGRPGSRIRGFPWFAVYLGAPFVEMFRELIEMRYLWTERLELDNRKLLAFIGQEPHTPLPDALRTTLTAMGSMPGVRAG</sequence>
<dbReference type="EMBL" id="JBEPSM010000001">
    <property type="protein sequence ID" value="MET4634486.1"/>
    <property type="molecule type" value="Genomic_DNA"/>
</dbReference>